<dbReference type="Pfam" id="PF15277">
    <property type="entry name" value="Sec3-PIP2_bind"/>
    <property type="match status" value="1"/>
</dbReference>
<feature type="compositionally biased region" description="Low complexity" evidence="6">
    <location>
        <begin position="230"/>
        <end position="241"/>
    </location>
</feature>
<keyword evidence="9" id="KW-1185">Reference proteome</keyword>
<feature type="coiled-coil region" evidence="5">
    <location>
        <begin position="491"/>
        <end position="553"/>
    </location>
</feature>
<feature type="compositionally biased region" description="Low complexity" evidence="6">
    <location>
        <begin position="199"/>
        <end position="210"/>
    </location>
</feature>
<proteinExistence type="inferred from homology"/>
<dbReference type="GO" id="GO:0000145">
    <property type="term" value="C:exocyst"/>
    <property type="evidence" value="ECO:0007669"/>
    <property type="project" value="InterPro"/>
</dbReference>
<keyword evidence="4 5" id="KW-0175">Coiled coil</keyword>
<feature type="region of interest" description="Disordered" evidence="6">
    <location>
        <begin position="144"/>
        <end position="349"/>
    </location>
</feature>
<dbReference type="SMART" id="SM01313">
    <property type="entry name" value="Sec3-PIP2_bind"/>
    <property type="match status" value="1"/>
</dbReference>
<dbReference type="AlphaFoldDB" id="A0A9P5MXI0"/>
<evidence type="ECO:0000313" key="9">
    <source>
        <dbReference type="Proteomes" id="UP000759537"/>
    </source>
</evidence>
<feature type="compositionally biased region" description="Polar residues" evidence="6">
    <location>
        <begin position="288"/>
        <end position="337"/>
    </location>
</feature>
<comment type="caution">
    <text evidence="8">The sequence shown here is derived from an EMBL/GenBank/DDBJ whole genome shotgun (WGS) entry which is preliminary data.</text>
</comment>
<dbReference type="InterPro" id="IPR019160">
    <property type="entry name" value="Sec3_CC"/>
</dbReference>
<organism evidence="8 9">
    <name type="scientific">Russula ochroleuca</name>
    <dbReference type="NCBI Taxonomy" id="152965"/>
    <lineage>
        <taxon>Eukaryota</taxon>
        <taxon>Fungi</taxon>
        <taxon>Dikarya</taxon>
        <taxon>Basidiomycota</taxon>
        <taxon>Agaricomycotina</taxon>
        <taxon>Agaricomycetes</taxon>
        <taxon>Russulales</taxon>
        <taxon>Russulaceae</taxon>
        <taxon>Russula</taxon>
    </lineage>
</organism>
<feature type="region of interest" description="Disordered" evidence="6">
    <location>
        <begin position="671"/>
        <end position="716"/>
    </location>
</feature>
<dbReference type="GO" id="GO:0006893">
    <property type="term" value="P:Golgi to plasma membrane transport"/>
    <property type="evidence" value="ECO:0007669"/>
    <property type="project" value="TreeGrafter"/>
</dbReference>
<evidence type="ECO:0000256" key="5">
    <source>
        <dbReference type="SAM" id="Coils"/>
    </source>
</evidence>
<dbReference type="InterPro" id="IPR048628">
    <property type="entry name" value="Sec3_C"/>
</dbReference>
<gene>
    <name evidence="8" type="ORF">DFH94DRAFT_737731</name>
</gene>
<dbReference type="InterPro" id="IPR028258">
    <property type="entry name" value="Sec3-PIP2_bind"/>
</dbReference>
<dbReference type="Proteomes" id="UP000759537">
    <property type="component" value="Unassembled WGS sequence"/>
</dbReference>
<name>A0A9P5MXI0_9AGAM</name>
<feature type="domain" description="Exocyst complex component Sec3 PIP2-binding N-terminal" evidence="7">
    <location>
        <begin position="42"/>
        <end position="126"/>
    </location>
</feature>
<protein>
    <submittedName>
        <fullName evidence="8">Exocyst complex component sec3 subunit</fullName>
    </submittedName>
</protein>
<evidence type="ECO:0000256" key="4">
    <source>
        <dbReference type="ARBA" id="ARBA00023054"/>
    </source>
</evidence>
<keyword evidence="3" id="KW-0268">Exocytosis</keyword>
<sequence length="1116" mass="124679">MSDNSVRKRIISSVFNRRNASGISQETYVSHVKIWEDAGPEADMKPRFILLARNADGEGFIHKSKMNSNGTFSVGKTWMLNELRAVEVINPSVFNITLARTYRWQTEESSEQLEFLHILVDLFRSVSGGSLQVIGLPEPGIHSAVQSLTGDSPSRTPTPPITAPRPFEPRRPRNTISRDLRGYDDLPSTHSSAPVVEVRSGSQRRPSPISSGPPSPLDSSFIPSSRPRRASQSSSSTIRLRGIQASSTSKVSGGSDVPAARLQSTSRLSVTTASSEMRDSKDYYNFPASGSSLDIPSSATSVNRSPSSLLAPSDFNRTPSPASSSHSRMKSNAQSRAPTVPPEQAQLRREQKARISFFDPANQSALDRLIFRGSGTSDPEGEEEGTQDIMANVEEMLEGYEWASDDILGRMRGRGAVDQIAARLLDELMALEKANIHSFTETDDRVTLVLKFLDEAILELDNMDSLVSSYKIHLNAVNEDISFIQSQNRGLQVQTQNQRSLLRELEQLLRTVQVGREALITLTQGSLRDTEGIQLLEEAAAELYKALQASRDRDMAATMERLEEYRTHNAQFCKRLYEYSCIMFTAQSTLLLGDSNGLLHPGRPEIKSHKDLENHLDRYSGLVLYMKEMDEVTYGKLCAAYFSAASLLHNTQMTSLLSYYSGLIKRVQDDDPENSFALPPAGTTSRAPGPLRRAGTVARSPMDGRKDKDKSSEGDMTAQEVFGQALEQISHQILREEEFIADFLQINEARLTFADYMGLDNYYRRQAARTSGLSTQTSKLVRGAMDLIFGFLPLEVKSWIDQALAKDSIQIIGILATVERFLADADERGTAFLLNFLDKQHTRLKGLFERHVAEQIKAIEQTKLTSKKRNGVAHFVKYFPVYVGRVESQLIGGDTFEIRQSVDGAYQRIVQTMFDSLKQMAKLNGEDEDKGQMNYHVILIENMHYFVAEIRQQEIGSVNVFSTRAEAVYEENLNAYVKMVLRRPFSKIIDYFDGVEQLLKTTAPSEVSRNSSYSRSALKKVVKEYDSKDVRKHVDVLFKRVEKHFTEASEVTTGESSGITPGTVLVGVWKACEEELLRITEIFAKRITQCYANAGVSLEYSVTDVEAAFRRNRVGS</sequence>
<evidence type="ECO:0000256" key="1">
    <source>
        <dbReference type="ARBA" id="ARBA00006518"/>
    </source>
</evidence>
<dbReference type="PANTHER" id="PTHR16092">
    <property type="entry name" value="SEC3/SYNTAXIN-RELATED"/>
    <property type="match status" value="1"/>
</dbReference>
<dbReference type="CDD" id="cd13315">
    <property type="entry name" value="PH_Sec3"/>
    <property type="match status" value="1"/>
</dbReference>
<dbReference type="Pfam" id="PF09763">
    <property type="entry name" value="Sec3_CC"/>
    <property type="match status" value="1"/>
</dbReference>
<dbReference type="GO" id="GO:0005546">
    <property type="term" value="F:phosphatidylinositol-4,5-bisphosphate binding"/>
    <property type="evidence" value="ECO:0007669"/>
    <property type="project" value="TreeGrafter"/>
</dbReference>
<dbReference type="GO" id="GO:0006887">
    <property type="term" value="P:exocytosis"/>
    <property type="evidence" value="ECO:0007669"/>
    <property type="project" value="UniProtKB-KW"/>
</dbReference>
<dbReference type="Gene3D" id="2.30.29.90">
    <property type="match status" value="1"/>
</dbReference>
<evidence type="ECO:0000256" key="2">
    <source>
        <dbReference type="ARBA" id="ARBA00022448"/>
    </source>
</evidence>
<dbReference type="OrthoDB" id="27109at2759"/>
<evidence type="ECO:0000259" key="7">
    <source>
        <dbReference type="SMART" id="SM01313"/>
    </source>
</evidence>
<accession>A0A9P5MXI0</accession>
<dbReference type="PANTHER" id="PTHR16092:SF14">
    <property type="entry name" value="EXOCYST COMPLEX COMPONENT 1 ISOFORM X1"/>
    <property type="match status" value="1"/>
</dbReference>
<feature type="compositionally biased region" description="Basic and acidic residues" evidence="6">
    <location>
        <begin position="167"/>
        <end position="184"/>
    </location>
</feature>
<comment type="similarity">
    <text evidence="1">Belongs to the SEC3 family.</text>
</comment>
<evidence type="ECO:0000256" key="6">
    <source>
        <dbReference type="SAM" id="MobiDB-lite"/>
    </source>
</evidence>
<dbReference type="Pfam" id="PF20654">
    <property type="entry name" value="Sec3_C-term"/>
    <property type="match status" value="1"/>
</dbReference>
<dbReference type="GO" id="GO:0005886">
    <property type="term" value="C:plasma membrane"/>
    <property type="evidence" value="ECO:0007669"/>
    <property type="project" value="TreeGrafter"/>
</dbReference>
<reference evidence="8" key="2">
    <citation type="journal article" date="2020" name="Nat. Commun.">
        <title>Large-scale genome sequencing of mycorrhizal fungi provides insights into the early evolution of symbiotic traits.</title>
        <authorList>
            <person name="Miyauchi S."/>
            <person name="Kiss E."/>
            <person name="Kuo A."/>
            <person name="Drula E."/>
            <person name="Kohler A."/>
            <person name="Sanchez-Garcia M."/>
            <person name="Morin E."/>
            <person name="Andreopoulos B."/>
            <person name="Barry K.W."/>
            <person name="Bonito G."/>
            <person name="Buee M."/>
            <person name="Carver A."/>
            <person name="Chen C."/>
            <person name="Cichocki N."/>
            <person name="Clum A."/>
            <person name="Culley D."/>
            <person name="Crous P.W."/>
            <person name="Fauchery L."/>
            <person name="Girlanda M."/>
            <person name="Hayes R.D."/>
            <person name="Keri Z."/>
            <person name="LaButti K."/>
            <person name="Lipzen A."/>
            <person name="Lombard V."/>
            <person name="Magnuson J."/>
            <person name="Maillard F."/>
            <person name="Murat C."/>
            <person name="Nolan M."/>
            <person name="Ohm R.A."/>
            <person name="Pangilinan J."/>
            <person name="Pereira M.F."/>
            <person name="Perotto S."/>
            <person name="Peter M."/>
            <person name="Pfister S."/>
            <person name="Riley R."/>
            <person name="Sitrit Y."/>
            <person name="Stielow J.B."/>
            <person name="Szollosi G."/>
            <person name="Zifcakova L."/>
            <person name="Stursova M."/>
            <person name="Spatafora J.W."/>
            <person name="Tedersoo L."/>
            <person name="Vaario L.M."/>
            <person name="Yamada A."/>
            <person name="Yan M."/>
            <person name="Wang P."/>
            <person name="Xu J."/>
            <person name="Bruns T."/>
            <person name="Baldrian P."/>
            <person name="Vilgalys R."/>
            <person name="Dunand C."/>
            <person name="Henrissat B."/>
            <person name="Grigoriev I.V."/>
            <person name="Hibbett D."/>
            <person name="Nagy L.G."/>
            <person name="Martin F.M."/>
        </authorList>
    </citation>
    <scope>NUCLEOTIDE SEQUENCE</scope>
    <source>
        <strain evidence="8">Prilba</strain>
    </source>
</reference>
<feature type="compositionally biased region" description="Polar residues" evidence="6">
    <location>
        <begin position="262"/>
        <end position="275"/>
    </location>
</feature>
<evidence type="ECO:0000256" key="3">
    <source>
        <dbReference type="ARBA" id="ARBA00022483"/>
    </source>
</evidence>
<reference evidence="8" key="1">
    <citation type="submission" date="2019-10" db="EMBL/GenBank/DDBJ databases">
        <authorList>
            <consortium name="DOE Joint Genome Institute"/>
            <person name="Kuo A."/>
            <person name="Miyauchi S."/>
            <person name="Kiss E."/>
            <person name="Drula E."/>
            <person name="Kohler A."/>
            <person name="Sanchez-Garcia M."/>
            <person name="Andreopoulos B."/>
            <person name="Barry K.W."/>
            <person name="Bonito G."/>
            <person name="Buee M."/>
            <person name="Carver A."/>
            <person name="Chen C."/>
            <person name="Cichocki N."/>
            <person name="Clum A."/>
            <person name="Culley D."/>
            <person name="Crous P.W."/>
            <person name="Fauchery L."/>
            <person name="Girlanda M."/>
            <person name="Hayes R."/>
            <person name="Keri Z."/>
            <person name="LaButti K."/>
            <person name="Lipzen A."/>
            <person name="Lombard V."/>
            <person name="Magnuson J."/>
            <person name="Maillard F."/>
            <person name="Morin E."/>
            <person name="Murat C."/>
            <person name="Nolan M."/>
            <person name="Ohm R."/>
            <person name="Pangilinan J."/>
            <person name="Pereira M."/>
            <person name="Perotto S."/>
            <person name="Peter M."/>
            <person name="Riley R."/>
            <person name="Sitrit Y."/>
            <person name="Stielow B."/>
            <person name="Szollosi G."/>
            <person name="Zifcakova L."/>
            <person name="Stursova M."/>
            <person name="Spatafora J.W."/>
            <person name="Tedersoo L."/>
            <person name="Vaario L.-M."/>
            <person name="Yamada A."/>
            <person name="Yan M."/>
            <person name="Wang P."/>
            <person name="Xu J."/>
            <person name="Bruns T."/>
            <person name="Baldrian P."/>
            <person name="Vilgalys R."/>
            <person name="Henrissat B."/>
            <person name="Grigoriev I.V."/>
            <person name="Hibbett D."/>
            <person name="Nagy L.G."/>
            <person name="Martin F.M."/>
        </authorList>
    </citation>
    <scope>NUCLEOTIDE SEQUENCE</scope>
    <source>
        <strain evidence="8">Prilba</strain>
    </source>
</reference>
<evidence type="ECO:0000313" key="8">
    <source>
        <dbReference type="EMBL" id="KAF8481053.1"/>
    </source>
</evidence>
<feature type="compositionally biased region" description="Basic and acidic residues" evidence="6">
    <location>
        <begin position="702"/>
        <end position="713"/>
    </location>
</feature>
<keyword evidence="2" id="KW-0813">Transport</keyword>
<dbReference type="EMBL" id="WHVB01000007">
    <property type="protein sequence ID" value="KAF8481053.1"/>
    <property type="molecule type" value="Genomic_DNA"/>
</dbReference>